<name>A0A1M3TRK7_ASPLC</name>
<sequence length="89" mass="9884">MMIFIGRPFGVLLRGIPFPCCLLPCYLFASYMHIILPLPSLLCPGSFQFSCTWRGNAAISLDPKIRRQKLLGARNKGGRSCKHTTNTLG</sequence>
<proteinExistence type="predicted"/>
<dbReference type="Proteomes" id="UP000184063">
    <property type="component" value="Unassembled WGS sequence"/>
</dbReference>
<evidence type="ECO:0000313" key="1">
    <source>
        <dbReference type="EMBL" id="OJZ89528.1"/>
    </source>
</evidence>
<accession>A0A1M3TRK7</accession>
<dbReference type="VEuPathDB" id="FungiDB:ASPFODRAFT_495630"/>
<evidence type="ECO:0000313" key="2">
    <source>
        <dbReference type="Proteomes" id="UP000184063"/>
    </source>
</evidence>
<dbReference type="AlphaFoldDB" id="A0A1M3TRK7"/>
<reference evidence="2" key="1">
    <citation type="journal article" date="2017" name="Genome Biol.">
        <title>Comparative genomics reveals high biological diversity and specific adaptations in the industrially and medically important fungal genus Aspergillus.</title>
        <authorList>
            <person name="de Vries R.P."/>
            <person name="Riley R."/>
            <person name="Wiebenga A."/>
            <person name="Aguilar-Osorio G."/>
            <person name="Amillis S."/>
            <person name="Uchima C.A."/>
            <person name="Anderluh G."/>
            <person name="Asadollahi M."/>
            <person name="Askin M."/>
            <person name="Barry K."/>
            <person name="Battaglia E."/>
            <person name="Bayram O."/>
            <person name="Benocci T."/>
            <person name="Braus-Stromeyer S.A."/>
            <person name="Caldana C."/>
            <person name="Canovas D."/>
            <person name="Cerqueira G.C."/>
            <person name="Chen F."/>
            <person name="Chen W."/>
            <person name="Choi C."/>
            <person name="Clum A."/>
            <person name="Dos Santos R.A."/>
            <person name="Damasio A.R."/>
            <person name="Diallinas G."/>
            <person name="Emri T."/>
            <person name="Fekete E."/>
            <person name="Flipphi M."/>
            <person name="Freyberg S."/>
            <person name="Gallo A."/>
            <person name="Gournas C."/>
            <person name="Habgood R."/>
            <person name="Hainaut M."/>
            <person name="Harispe M.L."/>
            <person name="Henrissat B."/>
            <person name="Hilden K.S."/>
            <person name="Hope R."/>
            <person name="Hossain A."/>
            <person name="Karabika E."/>
            <person name="Karaffa L."/>
            <person name="Karanyi Z."/>
            <person name="Krasevec N."/>
            <person name="Kuo A."/>
            <person name="Kusch H."/>
            <person name="LaButti K."/>
            <person name="Lagendijk E.L."/>
            <person name="Lapidus A."/>
            <person name="Levasseur A."/>
            <person name="Lindquist E."/>
            <person name="Lipzen A."/>
            <person name="Logrieco A.F."/>
            <person name="MacCabe A."/>
            <person name="Maekelae M.R."/>
            <person name="Malavazi I."/>
            <person name="Melin P."/>
            <person name="Meyer V."/>
            <person name="Mielnichuk N."/>
            <person name="Miskei M."/>
            <person name="Molnar A.P."/>
            <person name="Mule G."/>
            <person name="Ngan C.Y."/>
            <person name="Orejas M."/>
            <person name="Orosz E."/>
            <person name="Ouedraogo J.P."/>
            <person name="Overkamp K.M."/>
            <person name="Park H.-S."/>
            <person name="Perrone G."/>
            <person name="Piumi F."/>
            <person name="Punt P.J."/>
            <person name="Ram A.F."/>
            <person name="Ramon A."/>
            <person name="Rauscher S."/>
            <person name="Record E."/>
            <person name="Riano-Pachon D.M."/>
            <person name="Robert V."/>
            <person name="Roehrig J."/>
            <person name="Ruller R."/>
            <person name="Salamov A."/>
            <person name="Salih N.S."/>
            <person name="Samson R.A."/>
            <person name="Sandor E."/>
            <person name="Sanguinetti M."/>
            <person name="Schuetze T."/>
            <person name="Sepcic K."/>
            <person name="Shelest E."/>
            <person name="Sherlock G."/>
            <person name="Sophianopoulou V."/>
            <person name="Squina F.M."/>
            <person name="Sun H."/>
            <person name="Susca A."/>
            <person name="Todd R.B."/>
            <person name="Tsang A."/>
            <person name="Unkles S.E."/>
            <person name="van de Wiele N."/>
            <person name="van Rossen-Uffink D."/>
            <person name="Oliveira J.V."/>
            <person name="Vesth T.C."/>
            <person name="Visser J."/>
            <person name="Yu J.-H."/>
            <person name="Zhou M."/>
            <person name="Andersen M.R."/>
            <person name="Archer D.B."/>
            <person name="Baker S.E."/>
            <person name="Benoit I."/>
            <person name="Brakhage A.A."/>
            <person name="Braus G.H."/>
            <person name="Fischer R."/>
            <person name="Frisvad J.C."/>
            <person name="Goldman G.H."/>
            <person name="Houbraken J."/>
            <person name="Oakley B."/>
            <person name="Pocsi I."/>
            <person name="Scazzocchio C."/>
            <person name="Seiboth B."/>
            <person name="vanKuyk P.A."/>
            <person name="Wortman J."/>
            <person name="Dyer P.S."/>
            <person name="Grigoriev I.V."/>
        </authorList>
    </citation>
    <scope>NUCLEOTIDE SEQUENCE [LARGE SCALE GENOMIC DNA]</scope>
    <source>
        <strain evidence="2">CBS 106.47</strain>
    </source>
</reference>
<dbReference type="EMBL" id="KV878238">
    <property type="protein sequence ID" value="OJZ89528.1"/>
    <property type="molecule type" value="Genomic_DNA"/>
</dbReference>
<organism evidence="1 2">
    <name type="scientific">Aspergillus luchuensis (strain CBS 106.47)</name>
    <dbReference type="NCBI Taxonomy" id="1137211"/>
    <lineage>
        <taxon>Eukaryota</taxon>
        <taxon>Fungi</taxon>
        <taxon>Dikarya</taxon>
        <taxon>Ascomycota</taxon>
        <taxon>Pezizomycotina</taxon>
        <taxon>Eurotiomycetes</taxon>
        <taxon>Eurotiomycetidae</taxon>
        <taxon>Eurotiales</taxon>
        <taxon>Aspergillaceae</taxon>
        <taxon>Aspergillus</taxon>
        <taxon>Aspergillus subgen. Circumdati</taxon>
    </lineage>
</organism>
<gene>
    <name evidence="1" type="ORF">ASPFODRAFT_495630</name>
</gene>
<protein>
    <submittedName>
        <fullName evidence="1">Uncharacterized protein</fullName>
    </submittedName>
</protein>